<evidence type="ECO:0000256" key="3">
    <source>
        <dbReference type="ARBA" id="ARBA00022679"/>
    </source>
</evidence>
<name>A0ABS8H6I5_9SPHN</name>
<evidence type="ECO:0000256" key="2">
    <source>
        <dbReference type="ARBA" id="ARBA00022649"/>
    </source>
</evidence>
<gene>
    <name evidence="7" type="ORF">LL253_13300</name>
</gene>
<keyword evidence="3" id="KW-0808">Transferase</keyword>
<dbReference type="EMBL" id="JAJGNP010000011">
    <property type="protein sequence ID" value="MCC4233663.1"/>
    <property type="molecule type" value="Genomic_DNA"/>
</dbReference>
<keyword evidence="8" id="KW-1185">Reference proteome</keyword>
<keyword evidence="4" id="KW-0012">Acyltransferase</keyword>
<evidence type="ECO:0000256" key="5">
    <source>
        <dbReference type="ARBA" id="ARBA00049880"/>
    </source>
</evidence>
<dbReference type="PANTHER" id="PTHR36449">
    <property type="entry name" value="ACETYLTRANSFERASE-RELATED"/>
    <property type="match status" value="1"/>
</dbReference>
<accession>A0ABS8H6I5</accession>
<keyword evidence="1" id="KW-0678">Repressor</keyword>
<comment type="catalytic activity">
    <reaction evidence="5">
        <text>glycyl-tRNA(Gly) + acetyl-CoA = N-acetylglycyl-tRNA(Gly) + CoA + H(+)</text>
        <dbReference type="Rhea" id="RHEA:81867"/>
        <dbReference type="Rhea" id="RHEA-COMP:9683"/>
        <dbReference type="Rhea" id="RHEA-COMP:19766"/>
        <dbReference type="ChEBI" id="CHEBI:15378"/>
        <dbReference type="ChEBI" id="CHEBI:57287"/>
        <dbReference type="ChEBI" id="CHEBI:57288"/>
        <dbReference type="ChEBI" id="CHEBI:78522"/>
        <dbReference type="ChEBI" id="CHEBI:232036"/>
    </reaction>
</comment>
<organism evidence="7 8">
    <name type="scientific">Sphingobium soli</name>
    <dbReference type="NCBI Taxonomy" id="1591116"/>
    <lineage>
        <taxon>Bacteria</taxon>
        <taxon>Pseudomonadati</taxon>
        <taxon>Pseudomonadota</taxon>
        <taxon>Alphaproteobacteria</taxon>
        <taxon>Sphingomonadales</taxon>
        <taxon>Sphingomonadaceae</taxon>
        <taxon>Sphingobium</taxon>
    </lineage>
</organism>
<keyword evidence="2" id="KW-1277">Toxin-antitoxin system</keyword>
<dbReference type="Pfam" id="PF13508">
    <property type="entry name" value="Acetyltransf_7"/>
    <property type="match status" value="1"/>
</dbReference>
<protein>
    <submittedName>
        <fullName evidence="7">GNAT family N-acetyltransferase</fullName>
    </submittedName>
</protein>
<evidence type="ECO:0000259" key="6">
    <source>
        <dbReference type="PROSITE" id="PS51186"/>
    </source>
</evidence>
<feature type="domain" description="N-acetyltransferase" evidence="6">
    <location>
        <begin position="2"/>
        <end position="164"/>
    </location>
</feature>
<dbReference type="Gene3D" id="3.40.630.30">
    <property type="match status" value="1"/>
</dbReference>
<dbReference type="PROSITE" id="PS51186">
    <property type="entry name" value="GNAT"/>
    <property type="match status" value="1"/>
</dbReference>
<evidence type="ECO:0000256" key="4">
    <source>
        <dbReference type="ARBA" id="ARBA00023315"/>
    </source>
</evidence>
<evidence type="ECO:0000256" key="1">
    <source>
        <dbReference type="ARBA" id="ARBA00022491"/>
    </source>
</evidence>
<proteinExistence type="predicted"/>
<sequence>MAEIRVTAPERLAAQHEVNDFTNGVHESLDAWLHDRALASEGNSARTYVVCDAAQRQRVVGYYTITTAMEQRVALPSAKLRRGMPEQVPLLLVARLAVDARFQGIGLGADLLADALRRCAAASEIVGARAVVVHAIDEKAAAFYARHGFIASPLGELVLLLPMESVRSLLDEKAVS</sequence>
<reference evidence="7 8" key="1">
    <citation type="submission" date="2021-10" db="EMBL/GenBank/DDBJ databases">
        <title>The diversity and Nitrogen Metabolism of Culturable Nitrate-Utilizing Bacteria Within the Oxygen Minimum Zone of the Changjiang (Yangtze River)Estuary.</title>
        <authorList>
            <person name="Zhang D."/>
            <person name="Zheng J."/>
            <person name="Liu S."/>
            <person name="He W."/>
        </authorList>
    </citation>
    <scope>NUCLEOTIDE SEQUENCE [LARGE SCALE GENOMIC DNA]</scope>
    <source>
        <strain evidence="7 8">FXH275-2</strain>
    </source>
</reference>
<dbReference type="InterPro" id="IPR016181">
    <property type="entry name" value="Acyl_CoA_acyltransferase"/>
</dbReference>
<dbReference type="SUPFAM" id="SSF55729">
    <property type="entry name" value="Acyl-CoA N-acyltransferases (Nat)"/>
    <property type="match status" value="1"/>
</dbReference>
<evidence type="ECO:0000313" key="7">
    <source>
        <dbReference type="EMBL" id="MCC4233663.1"/>
    </source>
</evidence>
<dbReference type="PANTHER" id="PTHR36449:SF1">
    <property type="entry name" value="ACETYLTRANSFERASE"/>
    <property type="match status" value="1"/>
</dbReference>
<evidence type="ECO:0000313" key="8">
    <source>
        <dbReference type="Proteomes" id="UP001198830"/>
    </source>
</evidence>
<dbReference type="Proteomes" id="UP001198830">
    <property type="component" value="Unassembled WGS sequence"/>
</dbReference>
<dbReference type="InterPro" id="IPR000182">
    <property type="entry name" value="GNAT_dom"/>
</dbReference>
<dbReference type="RefSeq" id="WP_062734269.1">
    <property type="nucleotide sequence ID" value="NZ_JAJGNP010000011.1"/>
</dbReference>
<comment type="caution">
    <text evidence="7">The sequence shown here is derived from an EMBL/GenBank/DDBJ whole genome shotgun (WGS) entry which is preliminary data.</text>
</comment>